<feature type="non-terminal residue" evidence="1">
    <location>
        <position position="25"/>
    </location>
</feature>
<keyword evidence="2" id="KW-1185">Reference proteome</keyword>
<accession>A0ABX3ZCV7</accession>
<gene>
    <name evidence="1" type="ORF">CBM15_18915</name>
</gene>
<comment type="caution">
    <text evidence="1">The sequence shown here is derived from an EMBL/GenBank/DDBJ whole genome shotgun (WGS) entry which is preliminary data.</text>
</comment>
<dbReference type="EMBL" id="NHNT01000022">
    <property type="protein sequence ID" value="OUZ37262.1"/>
    <property type="molecule type" value="Genomic_DNA"/>
</dbReference>
<evidence type="ECO:0000313" key="1">
    <source>
        <dbReference type="EMBL" id="OUZ37262.1"/>
    </source>
</evidence>
<name>A0ABX3ZCV7_9BACL</name>
<sequence>MKEKQTRKRLDAQTKEYILKSVLED</sequence>
<proteinExistence type="predicted"/>
<organism evidence="1 2">
    <name type="scientific">Solibacillus kalamii</name>
    <dbReference type="NCBI Taxonomy" id="1748298"/>
    <lineage>
        <taxon>Bacteria</taxon>
        <taxon>Bacillati</taxon>
        <taxon>Bacillota</taxon>
        <taxon>Bacilli</taxon>
        <taxon>Bacillales</taxon>
        <taxon>Caryophanaceae</taxon>
        <taxon>Solibacillus</taxon>
    </lineage>
</organism>
<evidence type="ECO:0000313" key="2">
    <source>
        <dbReference type="Proteomes" id="UP000196594"/>
    </source>
</evidence>
<protein>
    <submittedName>
        <fullName evidence="1">Transposase</fullName>
    </submittedName>
</protein>
<dbReference type="Proteomes" id="UP000196594">
    <property type="component" value="Unassembled WGS sequence"/>
</dbReference>
<reference evidence="1 2" key="1">
    <citation type="journal article" date="2017" name="Int. J. Syst. Evol. Microbiol.">
        <title>Solibacillus kalamii sp. nov., isolated from a high-efficiency particulate arrestance filter system used in the International Space Station.</title>
        <authorList>
            <person name="Checinska Sielaff A."/>
            <person name="Kumar R.M."/>
            <person name="Pal D."/>
            <person name="Mayilraj S."/>
            <person name="Venkateswaran K."/>
        </authorList>
    </citation>
    <scope>NUCLEOTIDE SEQUENCE [LARGE SCALE GENOMIC DNA]</scope>
    <source>
        <strain evidence="1 2">ISSFR-015</strain>
    </source>
</reference>